<dbReference type="RefSeq" id="WP_394161532.1">
    <property type="nucleotide sequence ID" value="NZ_JBHGCJ010000002.1"/>
</dbReference>
<accession>A0ABW7CWY6</accession>
<dbReference type="InterPro" id="IPR002711">
    <property type="entry name" value="HNH"/>
</dbReference>
<proteinExistence type="predicted"/>
<evidence type="ECO:0000313" key="2">
    <source>
        <dbReference type="EMBL" id="MFG6108368.1"/>
    </source>
</evidence>
<reference evidence="2 3" key="1">
    <citation type="submission" date="2024-09" db="EMBL/GenBank/DDBJ databases">
        <authorList>
            <consortium name="All-Russian atlas of soil microorganisms"/>
            <consortium name="as a basis for the search for new antimicrobial producers and enzymes with unique properties"/>
            <person name="Sokolova E.A."/>
            <person name="Voronina E.N."/>
        </authorList>
    </citation>
    <scope>NUCLEOTIDE SEQUENCE [LARGE SCALE GENOMIC DNA]</scope>
    <source>
        <strain evidence="2 3">AF-22b-331.1</strain>
    </source>
</reference>
<dbReference type="Pfam" id="PF01844">
    <property type="entry name" value="HNH"/>
    <property type="match status" value="1"/>
</dbReference>
<feature type="domain" description="HNH" evidence="1">
    <location>
        <begin position="42"/>
        <end position="81"/>
    </location>
</feature>
<gene>
    <name evidence="2" type="ORF">ACEU0G_002307</name>
</gene>
<evidence type="ECO:0000313" key="3">
    <source>
        <dbReference type="Proteomes" id="UP001605261"/>
    </source>
</evidence>
<name>A0ABW7CWY6_9GAMM</name>
<dbReference type="EMBL" id="JBHGCJ010000002">
    <property type="protein sequence ID" value="MFG6108368.1"/>
    <property type="molecule type" value="Genomic_DNA"/>
</dbReference>
<keyword evidence="3" id="KW-1185">Reference proteome</keyword>
<comment type="caution">
    <text evidence="2">The sequence shown here is derived from an EMBL/GenBank/DDBJ whole genome shotgun (WGS) entry which is preliminary data.</text>
</comment>
<keyword evidence="2" id="KW-0540">Nuclease</keyword>
<organism evidence="2 3">
    <name type="scientific">Stenotrophomonas nematodicola</name>
    <dbReference type="NCBI Taxonomy" id="2656746"/>
    <lineage>
        <taxon>Bacteria</taxon>
        <taxon>Pseudomonadati</taxon>
        <taxon>Pseudomonadota</taxon>
        <taxon>Gammaproteobacteria</taxon>
        <taxon>Lysobacterales</taxon>
        <taxon>Lysobacteraceae</taxon>
        <taxon>Stenotrophomonas</taxon>
    </lineage>
</organism>
<protein>
    <submittedName>
        <fullName evidence="2">HNH endonuclease</fullName>
    </submittedName>
</protein>
<dbReference type="GO" id="GO:0004519">
    <property type="term" value="F:endonuclease activity"/>
    <property type="evidence" value="ECO:0007669"/>
    <property type="project" value="UniProtKB-KW"/>
</dbReference>
<keyword evidence="2" id="KW-0378">Hydrolase</keyword>
<sequence length="118" mass="13301">MTTKRLKSIRTSAFHAQSGRCYYCGLPMWLASPNELGLKGSNGRGVQCTAEHLTAQQDGGQHVPENVVAAHARCNQGRHKRLGQAPSPDAFRTLVMRRVARGKWWPQNLPFWQHRQVL</sequence>
<dbReference type="Proteomes" id="UP001605261">
    <property type="component" value="Unassembled WGS sequence"/>
</dbReference>
<evidence type="ECO:0000259" key="1">
    <source>
        <dbReference type="Pfam" id="PF01844"/>
    </source>
</evidence>
<dbReference type="Gene3D" id="1.10.30.50">
    <property type="match status" value="1"/>
</dbReference>
<keyword evidence="2" id="KW-0255">Endonuclease</keyword>